<evidence type="ECO:0000313" key="6">
    <source>
        <dbReference type="EMBL" id="MBM7705054.1"/>
    </source>
</evidence>
<sequence length="256" mass="27237">MKLKDKVSVITGGADGIGRATAQKFAKEGAKVVVADLNEDAGQNVVAEINNQGGEAVFFKLDVTNFDEVTALVEFAVNTFGSIDVMFNNAGIGINKPFLDHTPDDYHKVVAVNQHGVYYGMLAAARKMKELGVKGAIINNASVFGYVATLGVTGYQAAKGAVVMLTKHGALELAPYGIRVVGVAPAAVNTNIVEGYRAAGLLDYMKKQQLTRELIEPEEIAEVVSFLATDEARVMNGSVVMADDGFASFKSDLRPF</sequence>
<dbReference type="Pfam" id="PF13561">
    <property type="entry name" value="adh_short_C2"/>
    <property type="match status" value="1"/>
</dbReference>
<organism evidence="6 7">
    <name type="scientific">Priestia iocasae</name>
    <dbReference type="NCBI Taxonomy" id="2291674"/>
    <lineage>
        <taxon>Bacteria</taxon>
        <taxon>Bacillati</taxon>
        <taxon>Bacillota</taxon>
        <taxon>Bacilli</taxon>
        <taxon>Bacillales</taxon>
        <taxon>Bacillaceae</taxon>
        <taxon>Priestia</taxon>
    </lineage>
</organism>
<dbReference type="RefSeq" id="WP_205189038.1">
    <property type="nucleotide sequence ID" value="NZ_JAFBFC010000013.1"/>
</dbReference>
<dbReference type="PRINTS" id="PR00080">
    <property type="entry name" value="SDRFAMILY"/>
</dbReference>
<dbReference type="EMBL" id="JAFBFC010000013">
    <property type="protein sequence ID" value="MBM7705054.1"/>
    <property type="molecule type" value="Genomic_DNA"/>
</dbReference>
<keyword evidence="4" id="KW-0443">Lipid metabolism</keyword>
<keyword evidence="5" id="KW-0753">Steroid metabolism</keyword>
<dbReference type="PANTHER" id="PTHR43180:SF28">
    <property type="entry name" value="NAD(P)-BINDING ROSSMANN-FOLD SUPERFAMILY PROTEIN"/>
    <property type="match status" value="1"/>
</dbReference>
<reference evidence="6 7" key="1">
    <citation type="submission" date="2021-01" db="EMBL/GenBank/DDBJ databases">
        <title>Genomic Encyclopedia of Type Strains, Phase IV (KMG-IV): sequencing the most valuable type-strain genomes for metagenomic binning, comparative biology and taxonomic classification.</title>
        <authorList>
            <person name="Goeker M."/>
        </authorList>
    </citation>
    <scope>NUCLEOTIDE SEQUENCE [LARGE SCALE GENOMIC DNA]</scope>
    <source>
        <strain evidence="6 7">DSM 104297</strain>
    </source>
</reference>
<dbReference type="CDD" id="cd05233">
    <property type="entry name" value="SDR_c"/>
    <property type="match status" value="1"/>
</dbReference>
<dbReference type="PANTHER" id="PTHR43180">
    <property type="entry name" value="3-OXOACYL-(ACYL-CARRIER-PROTEIN) REDUCTASE (AFU_ORTHOLOGUE AFUA_6G11210)"/>
    <property type="match status" value="1"/>
</dbReference>
<dbReference type="Gene3D" id="3.40.50.720">
    <property type="entry name" value="NAD(P)-binding Rossmann-like Domain"/>
    <property type="match status" value="1"/>
</dbReference>
<gene>
    <name evidence="6" type="ORF">JOC83_003963</name>
</gene>
<dbReference type="InterPro" id="IPR002347">
    <property type="entry name" value="SDR_fam"/>
</dbReference>
<accession>A0ABS2QZZ5</accession>
<comment type="caution">
    <text evidence="6">The sequence shown here is derived from an EMBL/GenBank/DDBJ whole genome shotgun (WGS) entry which is preliminary data.</text>
</comment>
<keyword evidence="3" id="KW-0520">NAD</keyword>
<evidence type="ECO:0000313" key="7">
    <source>
        <dbReference type="Proteomes" id="UP000809829"/>
    </source>
</evidence>
<proteinExistence type="inferred from homology"/>
<evidence type="ECO:0000256" key="3">
    <source>
        <dbReference type="ARBA" id="ARBA00023027"/>
    </source>
</evidence>
<evidence type="ECO:0000256" key="5">
    <source>
        <dbReference type="ARBA" id="ARBA00023221"/>
    </source>
</evidence>
<evidence type="ECO:0000256" key="4">
    <source>
        <dbReference type="ARBA" id="ARBA00023098"/>
    </source>
</evidence>
<comment type="similarity">
    <text evidence="1">Belongs to the short-chain dehydrogenases/reductases (SDR) family.</text>
</comment>
<dbReference type="SUPFAM" id="SSF51735">
    <property type="entry name" value="NAD(P)-binding Rossmann-fold domains"/>
    <property type="match status" value="1"/>
</dbReference>
<evidence type="ECO:0000256" key="2">
    <source>
        <dbReference type="ARBA" id="ARBA00023002"/>
    </source>
</evidence>
<keyword evidence="2" id="KW-0560">Oxidoreductase</keyword>
<protein>
    <submittedName>
        <fullName evidence="6">NAD(P)-dependent dehydrogenase (Short-subunit alcohol dehydrogenase family)</fullName>
    </submittedName>
</protein>
<dbReference type="InterPro" id="IPR036291">
    <property type="entry name" value="NAD(P)-bd_dom_sf"/>
</dbReference>
<dbReference type="PRINTS" id="PR00081">
    <property type="entry name" value="GDHRDH"/>
</dbReference>
<keyword evidence="7" id="KW-1185">Reference proteome</keyword>
<dbReference type="Proteomes" id="UP000809829">
    <property type="component" value="Unassembled WGS sequence"/>
</dbReference>
<name>A0ABS2QZZ5_9BACI</name>
<evidence type="ECO:0000256" key="1">
    <source>
        <dbReference type="ARBA" id="ARBA00006484"/>
    </source>
</evidence>